<evidence type="ECO:0000259" key="2">
    <source>
        <dbReference type="SMART" id="SM00382"/>
    </source>
</evidence>
<keyword evidence="3" id="KW-0547">Nucleotide-binding</keyword>
<keyword evidence="3" id="KW-0067">ATP-binding</keyword>
<dbReference type="SUPFAM" id="SSF52540">
    <property type="entry name" value="P-loop containing nucleoside triphosphate hydrolases"/>
    <property type="match status" value="1"/>
</dbReference>
<dbReference type="AlphaFoldDB" id="A0AAU7JT68"/>
<dbReference type="Pfam" id="PF01935">
    <property type="entry name" value="DUF87"/>
    <property type="match status" value="1"/>
</dbReference>
<dbReference type="Gene3D" id="3.40.50.300">
    <property type="entry name" value="P-loop containing nucleotide triphosphate hydrolases"/>
    <property type="match status" value="2"/>
</dbReference>
<feature type="domain" description="AAA+ ATPase" evidence="2">
    <location>
        <begin position="182"/>
        <end position="475"/>
    </location>
</feature>
<dbReference type="InterPro" id="IPR003593">
    <property type="entry name" value="AAA+_ATPase"/>
</dbReference>
<organism evidence="3">
    <name type="scientific">Pedococcus sp. KACC 23699</name>
    <dbReference type="NCBI Taxonomy" id="3149228"/>
    <lineage>
        <taxon>Bacteria</taxon>
        <taxon>Bacillati</taxon>
        <taxon>Actinomycetota</taxon>
        <taxon>Actinomycetes</taxon>
        <taxon>Micrococcales</taxon>
        <taxon>Intrasporangiaceae</taxon>
        <taxon>Pedococcus</taxon>
    </lineage>
</organism>
<sequence>MADLTPPLTHPLTPSEPDEADNGADDTAPGPAAELAGGLAAYRRTREDVERQILPLATSVDGLSFHVQASLHHLELRRGGYVALTSEGRSRLGQLTDLEATSIDGGDSVGGMRSTIRIRLAEGRGTVVAGDGKPFHDADVRVATPQEVGEYVARSRPPRAGLHLGELSAAPGVPAILDSGGLNRHSFLCGQSGSGKTYSLGLLLERVLAETTLRVVVLDPNSDYVGLPVLRPDADAELAARYRRVPAEVAVWSNDPSADHPLHLRFADLDRATQTAVLDLDPIRDRDEYAFLSELLRAREDGKPLITGVQELLSLEHPGARGLGLRAGNLGVFDWKIWNPHLPSLVDEIRTPTTRCTVVDLGSLDTLQEQRLVARAVLAALWESRLGRTPCLVVIDEAHNICPAEPHDLMTELSTEQTVQIAAEGRKYGLYLLTSTQRPGKVHEEVVSQCDNLFLMRMNSRADLADLARLFSFVPEGLMAGATSFRMGQALVGGKVMPQPAYVQMGRRVSQEGGADIPTEWASPHELDDAGDVGLTPAG</sequence>
<dbReference type="PANTHER" id="PTHR42957:SF1">
    <property type="entry name" value="HELICASE MJ1565-RELATED"/>
    <property type="match status" value="1"/>
</dbReference>
<accession>A0AAU7JT68</accession>
<evidence type="ECO:0000256" key="1">
    <source>
        <dbReference type="SAM" id="MobiDB-lite"/>
    </source>
</evidence>
<name>A0AAU7JT68_9MICO</name>
<dbReference type="EMBL" id="CP157483">
    <property type="protein sequence ID" value="XBO43370.1"/>
    <property type="molecule type" value="Genomic_DNA"/>
</dbReference>
<proteinExistence type="predicted"/>
<feature type="compositionally biased region" description="Low complexity" evidence="1">
    <location>
        <begin position="1"/>
        <end position="13"/>
    </location>
</feature>
<dbReference type="InterPro" id="IPR002789">
    <property type="entry name" value="HerA_central"/>
</dbReference>
<evidence type="ECO:0000313" key="3">
    <source>
        <dbReference type="EMBL" id="XBO43370.1"/>
    </source>
</evidence>
<dbReference type="RefSeq" id="WP_406830805.1">
    <property type="nucleotide sequence ID" value="NZ_CP157483.1"/>
</dbReference>
<feature type="region of interest" description="Disordered" evidence="1">
    <location>
        <begin position="1"/>
        <end position="30"/>
    </location>
</feature>
<feature type="region of interest" description="Disordered" evidence="1">
    <location>
        <begin position="513"/>
        <end position="539"/>
    </location>
</feature>
<dbReference type="PANTHER" id="PTHR42957">
    <property type="entry name" value="HELICASE MJ1565-RELATED"/>
    <property type="match status" value="1"/>
</dbReference>
<protein>
    <submittedName>
        <fullName evidence="3">ATP-binding protein</fullName>
    </submittedName>
</protein>
<dbReference type="GO" id="GO:0005524">
    <property type="term" value="F:ATP binding"/>
    <property type="evidence" value="ECO:0007669"/>
    <property type="project" value="UniProtKB-KW"/>
</dbReference>
<dbReference type="InterPro" id="IPR008571">
    <property type="entry name" value="HerA-like"/>
</dbReference>
<reference evidence="3" key="1">
    <citation type="submission" date="2024-05" db="EMBL/GenBank/DDBJ databases">
        <authorList>
            <person name="Kim S."/>
            <person name="Heo J."/>
            <person name="Choi H."/>
            <person name="Choi Y."/>
            <person name="Kwon S.-W."/>
            <person name="Kim Y."/>
        </authorList>
    </citation>
    <scope>NUCLEOTIDE SEQUENCE</scope>
    <source>
        <strain evidence="3">KACC 23699</strain>
    </source>
</reference>
<dbReference type="SMART" id="SM00382">
    <property type="entry name" value="AAA"/>
    <property type="match status" value="1"/>
</dbReference>
<dbReference type="InterPro" id="IPR027417">
    <property type="entry name" value="P-loop_NTPase"/>
</dbReference>
<gene>
    <name evidence="3" type="ORF">ABEG17_17680</name>
</gene>